<protein>
    <submittedName>
        <fullName evidence="1">Alpha/beta fold hydrolase</fullName>
    </submittedName>
</protein>
<dbReference type="SUPFAM" id="SSF53474">
    <property type="entry name" value="alpha/beta-Hydrolases"/>
    <property type="match status" value="1"/>
</dbReference>
<evidence type="ECO:0000313" key="2">
    <source>
        <dbReference type="Proteomes" id="UP001241072"/>
    </source>
</evidence>
<reference evidence="1 2" key="1">
    <citation type="submission" date="2023-07" db="EMBL/GenBank/DDBJ databases">
        <title>Protaetiibacter sp. nov WY-16 isolated from soil.</title>
        <authorList>
            <person name="Liu B."/>
            <person name="Wan Y."/>
        </authorList>
    </citation>
    <scope>NUCLEOTIDE SEQUENCE [LARGE SCALE GENOMIC DNA]</scope>
    <source>
        <strain evidence="1 2">WY-16</strain>
    </source>
</reference>
<sequence length="397" mass="41460">MLVLLAACSILLTGCLWDAERRVDEDALDELTDSQFYDVPASSADGDAGSVVKAAPILSAPFGSSAWRVVYRTTDVNGSRVLASAVVVVPDDPAPAEGRTVVSWGHPTSGAARPCAPSLLFDPFLMMTGLHEFLAAGYAMVATDYPGMAVEGDSSYLVGVTEGNAMLDAVLAAQQVADGLSDRVLLWGHSQGGQAALFAGQQAAGGYAPTLTVEAVAVAAPAADLTELMDDDIQSMPGVTISAYAFPSFSAAYAGRYSEDEIDAVLTEQGKKALDDLTSLCLFTQGQQLHAIAKPLIGNFVSSNPSETEPWTTMLEENSAGASPIGVPVFVAQGLADDTVDPSATEDYVKHLCGTGEHVEFRTFDGITHLLAAEVSLPHLLPWFAGVLSGEPQTQTC</sequence>
<comment type="caution">
    <text evidence="1">The sequence shown here is derived from an EMBL/GenBank/DDBJ whole genome shotgun (WGS) entry which is preliminary data.</text>
</comment>
<evidence type="ECO:0000313" key="1">
    <source>
        <dbReference type="EMBL" id="MDO7881683.1"/>
    </source>
</evidence>
<accession>A0ABT9BKY5</accession>
<dbReference type="InterPro" id="IPR029058">
    <property type="entry name" value="AB_hydrolase_fold"/>
</dbReference>
<dbReference type="EMBL" id="JAUQUB010000001">
    <property type="protein sequence ID" value="MDO7881683.1"/>
    <property type="molecule type" value="Genomic_DNA"/>
</dbReference>
<keyword evidence="2" id="KW-1185">Reference proteome</keyword>
<dbReference type="PANTHER" id="PTHR34853:SF1">
    <property type="entry name" value="LIPASE 5"/>
    <property type="match status" value="1"/>
</dbReference>
<dbReference type="GO" id="GO:0016787">
    <property type="term" value="F:hydrolase activity"/>
    <property type="evidence" value="ECO:0007669"/>
    <property type="project" value="UniProtKB-KW"/>
</dbReference>
<dbReference type="PIRSF" id="PIRSF029171">
    <property type="entry name" value="Esterase_LipA"/>
    <property type="match status" value="1"/>
</dbReference>
<dbReference type="InterPro" id="IPR005152">
    <property type="entry name" value="Lipase_secreted"/>
</dbReference>
<dbReference type="RefSeq" id="WP_305002966.1">
    <property type="nucleotide sequence ID" value="NZ_JAUQUB010000001.1"/>
</dbReference>
<keyword evidence="1" id="KW-0378">Hydrolase</keyword>
<gene>
    <name evidence="1" type="ORF">Q5716_05505</name>
</gene>
<proteinExistence type="predicted"/>
<dbReference type="PANTHER" id="PTHR34853">
    <property type="match status" value="1"/>
</dbReference>
<dbReference type="Proteomes" id="UP001241072">
    <property type="component" value="Unassembled WGS sequence"/>
</dbReference>
<organism evidence="1 2">
    <name type="scientific">Antiquaquibacter soli</name>
    <dbReference type="NCBI Taxonomy" id="3064523"/>
    <lineage>
        <taxon>Bacteria</taxon>
        <taxon>Bacillati</taxon>
        <taxon>Actinomycetota</taxon>
        <taxon>Actinomycetes</taxon>
        <taxon>Micrococcales</taxon>
        <taxon>Microbacteriaceae</taxon>
        <taxon>Antiquaquibacter</taxon>
    </lineage>
</organism>
<dbReference type="Gene3D" id="3.40.50.1820">
    <property type="entry name" value="alpha/beta hydrolase"/>
    <property type="match status" value="2"/>
</dbReference>
<dbReference type="Pfam" id="PF03583">
    <property type="entry name" value="LIP"/>
    <property type="match status" value="1"/>
</dbReference>
<name>A0ABT9BKY5_9MICO</name>